<organism evidence="2 3">
    <name type="scientific">Coemansia spiralis</name>
    <dbReference type="NCBI Taxonomy" id="417178"/>
    <lineage>
        <taxon>Eukaryota</taxon>
        <taxon>Fungi</taxon>
        <taxon>Fungi incertae sedis</taxon>
        <taxon>Zoopagomycota</taxon>
        <taxon>Kickxellomycotina</taxon>
        <taxon>Kickxellomycetes</taxon>
        <taxon>Kickxellales</taxon>
        <taxon>Kickxellaceae</taxon>
        <taxon>Coemansia</taxon>
    </lineage>
</organism>
<gene>
    <name evidence="2" type="ORF">GGI25_003917</name>
</gene>
<sequence length="222" mass="24713">MEFSQHPAHPTISGAHRLMAQPAHYQYTAAPDTHHQQQPLYAAQQYGHHTNDTYSGAPSSRRLPSVSELLVSQQNTPQQQQQTMVASPVRESAPYTPLFAQPDRLSHHQHQHQHQQGLTGSYVATPSYAVEPLKSLGIDVPKHHSAHDAASYHRDSESASSVSSQGTLVDNYSPQAHQTFAFKLQQKQQQYISSSTDHSMYEDDVFTAASILMSLRTCKMPC</sequence>
<comment type="caution">
    <text evidence="2">The sequence shown here is derived from an EMBL/GenBank/DDBJ whole genome shotgun (WGS) entry which is preliminary data.</text>
</comment>
<dbReference type="EMBL" id="JANBTW010000047">
    <property type="protein sequence ID" value="KAJ2675500.1"/>
    <property type="molecule type" value="Genomic_DNA"/>
</dbReference>
<evidence type="ECO:0000313" key="2">
    <source>
        <dbReference type="EMBL" id="KAJ2675500.1"/>
    </source>
</evidence>
<dbReference type="AlphaFoldDB" id="A0A9W8G525"/>
<proteinExistence type="predicted"/>
<accession>A0A9W8G525</accession>
<name>A0A9W8G525_9FUNG</name>
<protein>
    <submittedName>
        <fullName evidence="2">Uncharacterized protein</fullName>
    </submittedName>
</protein>
<feature type="compositionally biased region" description="Basic and acidic residues" evidence="1">
    <location>
        <begin position="144"/>
        <end position="157"/>
    </location>
</feature>
<evidence type="ECO:0000313" key="3">
    <source>
        <dbReference type="Proteomes" id="UP001151518"/>
    </source>
</evidence>
<reference evidence="2" key="1">
    <citation type="submission" date="2022-07" db="EMBL/GenBank/DDBJ databases">
        <title>Phylogenomic reconstructions and comparative analyses of Kickxellomycotina fungi.</title>
        <authorList>
            <person name="Reynolds N.K."/>
            <person name="Stajich J.E."/>
            <person name="Barry K."/>
            <person name="Grigoriev I.V."/>
            <person name="Crous P."/>
            <person name="Smith M.E."/>
        </authorList>
    </citation>
    <scope>NUCLEOTIDE SEQUENCE</scope>
    <source>
        <strain evidence="2">NRRL 3115</strain>
    </source>
</reference>
<feature type="compositionally biased region" description="Polar residues" evidence="1">
    <location>
        <begin position="158"/>
        <end position="169"/>
    </location>
</feature>
<dbReference type="OrthoDB" id="5573116at2759"/>
<dbReference type="Proteomes" id="UP001151518">
    <property type="component" value="Unassembled WGS sequence"/>
</dbReference>
<feature type="region of interest" description="Disordered" evidence="1">
    <location>
        <begin position="144"/>
        <end position="169"/>
    </location>
</feature>
<evidence type="ECO:0000256" key="1">
    <source>
        <dbReference type="SAM" id="MobiDB-lite"/>
    </source>
</evidence>